<reference evidence="6 7" key="1">
    <citation type="submission" date="2019-03" db="EMBL/GenBank/DDBJ databases">
        <title>Genomic Encyclopedia of Archaeal and Bacterial Type Strains, Phase II (KMG-II): from individual species to whole genera.</title>
        <authorList>
            <person name="Goeker M."/>
        </authorList>
    </citation>
    <scope>NUCLEOTIDE SEQUENCE [LARGE SCALE GENOMIC DNA]</scope>
    <source>
        <strain evidence="6 7">DSM 27697</strain>
    </source>
</reference>
<dbReference type="CDD" id="cd01949">
    <property type="entry name" value="GGDEF"/>
    <property type="match status" value="1"/>
</dbReference>
<evidence type="ECO:0000256" key="2">
    <source>
        <dbReference type="ARBA" id="ARBA00012528"/>
    </source>
</evidence>
<dbReference type="InterPro" id="IPR000160">
    <property type="entry name" value="GGDEF_dom"/>
</dbReference>
<dbReference type="InterPro" id="IPR029787">
    <property type="entry name" value="Nucleotide_cyclase"/>
</dbReference>
<dbReference type="GO" id="GO:1902201">
    <property type="term" value="P:negative regulation of bacterial-type flagellum-dependent cell motility"/>
    <property type="evidence" value="ECO:0007669"/>
    <property type="project" value="TreeGrafter"/>
</dbReference>
<organism evidence="6 7">
    <name type="scientific">Marinobacterium mangrovicola</name>
    <dbReference type="NCBI Taxonomy" id="1476959"/>
    <lineage>
        <taxon>Bacteria</taxon>
        <taxon>Pseudomonadati</taxon>
        <taxon>Pseudomonadota</taxon>
        <taxon>Gammaproteobacteria</taxon>
        <taxon>Oceanospirillales</taxon>
        <taxon>Oceanospirillaceae</taxon>
        <taxon>Marinobacterium</taxon>
    </lineage>
</organism>
<protein>
    <recommendedName>
        <fullName evidence="2">diguanylate cyclase</fullName>
        <ecNumber evidence="2">2.7.7.65</ecNumber>
    </recommendedName>
</protein>
<dbReference type="SMART" id="SM00267">
    <property type="entry name" value="GGDEF"/>
    <property type="match status" value="1"/>
</dbReference>
<feature type="domain" description="GGDEF" evidence="5">
    <location>
        <begin position="397"/>
        <end position="533"/>
    </location>
</feature>
<dbReference type="GO" id="GO:0005886">
    <property type="term" value="C:plasma membrane"/>
    <property type="evidence" value="ECO:0007669"/>
    <property type="project" value="TreeGrafter"/>
</dbReference>
<dbReference type="Gene3D" id="3.30.70.270">
    <property type="match status" value="1"/>
</dbReference>
<evidence type="ECO:0000259" key="5">
    <source>
        <dbReference type="PROSITE" id="PS50887"/>
    </source>
</evidence>
<dbReference type="SUPFAM" id="SSF55073">
    <property type="entry name" value="Nucleotide cyclase"/>
    <property type="match status" value="1"/>
</dbReference>
<evidence type="ECO:0000256" key="3">
    <source>
        <dbReference type="ARBA" id="ARBA00034247"/>
    </source>
</evidence>
<dbReference type="InterPro" id="IPR050469">
    <property type="entry name" value="Diguanylate_Cyclase"/>
</dbReference>
<proteinExistence type="predicted"/>
<dbReference type="PANTHER" id="PTHR45138:SF9">
    <property type="entry name" value="DIGUANYLATE CYCLASE DGCM-RELATED"/>
    <property type="match status" value="1"/>
</dbReference>
<dbReference type="AlphaFoldDB" id="A0A4R1GKC4"/>
<keyword evidence="4" id="KW-0472">Membrane</keyword>
<keyword evidence="4" id="KW-1133">Transmembrane helix</keyword>
<name>A0A4R1GKC4_9GAMM</name>
<dbReference type="GO" id="GO:0043709">
    <property type="term" value="P:cell adhesion involved in single-species biofilm formation"/>
    <property type="evidence" value="ECO:0007669"/>
    <property type="project" value="TreeGrafter"/>
</dbReference>
<sequence length="545" mass="61482">MRSTGERRFHPSLAHAVHFAVFGLLLLLVLTIWLAFPLLEGIAEKARETRDVHVPAITRWRHNTQRSEQLYNFINTLYRSEDPARVRNVRLQSQVLTNGFSFEPDKQLAKQAARVMQAVLPLTNTRLEQHQLERAMAMRANRIRQFTDRLENLFLNREPPMLAAVTVSHLTFTTAAETRYASLHATNWPEVIDNIRATEESIANLLVYHNEHSEAANDLLALLEQQRLDATQILSLQSEADAFYKSAISEQRHLSSLLNSDATLSAQDLAQRMEDDAGRIQVLAWTYIIAFLVIGSLLIFGFNYLVLRPILKASNALELASSGKPIPSSDKQPTLFSELNMISRNVQRYGDTTQELRRLNDELEQLSQLDGLTGIANRRHFDAALKQEFNRAQRHRQSLALILLDIDHFKQINDRHGHLQGDDCLKAFASLLKRFTQRSGEMTARYGGEEFVLILPLTPLQEAQALCEQIRSETPELSLLSGQGELVTLSVSAGLAYTDTPTLCSAEELLEAADSALYEAKNSGRNQVVTRVLGHPPPRTKQNAR</sequence>
<dbReference type="GO" id="GO:0052621">
    <property type="term" value="F:diguanylate cyclase activity"/>
    <property type="evidence" value="ECO:0007669"/>
    <property type="project" value="UniProtKB-EC"/>
</dbReference>
<gene>
    <name evidence="6" type="ORF">CLV83_2221</name>
</gene>
<dbReference type="Proteomes" id="UP000294546">
    <property type="component" value="Unassembled WGS sequence"/>
</dbReference>
<dbReference type="RefSeq" id="WP_165900286.1">
    <property type="nucleotide sequence ID" value="NZ_SMFU01000008.1"/>
</dbReference>
<feature type="transmembrane region" description="Helical" evidence="4">
    <location>
        <begin position="12"/>
        <end position="36"/>
    </location>
</feature>
<dbReference type="PROSITE" id="PS50887">
    <property type="entry name" value="GGDEF"/>
    <property type="match status" value="1"/>
</dbReference>
<dbReference type="FunFam" id="3.30.70.270:FF:000001">
    <property type="entry name" value="Diguanylate cyclase domain protein"/>
    <property type="match status" value="1"/>
</dbReference>
<keyword evidence="4" id="KW-0812">Transmembrane</keyword>
<evidence type="ECO:0000256" key="1">
    <source>
        <dbReference type="ARBA" id="ARBA00001946"/>
    </source>
</evidence>
<dbReference type="EMBL" id="SMFU01000008">
    <property type="protein sequence ID" value="TCK07355.1"/>
    <property type="molecule type" value="Genomic_DNA"/>
</dbReference>
<evidence type="ECO:0000313" key="7">
    <source>
        <dbReference type="Proteomes" id="UP000294546"/>
    </source>
</evidence>
<keyword evidence="7" id="KW-1185">Reference proteome</keyword>
<dbReference type="Pfam" id="PF00990">
    <property type="entry name" value="GGDEF"/>
    <property type="match status" value="1"/>
</dbReference>
<comment type="caution">
    <text evidence="6">The sequence shown here is derived from an EMBL/GenBank/DDBJ whole genome shotgun (WGS) entry which is preliminary data.</text>
</comment>
<dbReference type="NCBIfam" id="TIGR00254">
    <property type="entry name" value="GGDEF"/>
    <property type="match status" value="1"/>
</dbReference>
<evidence type="ECO:0000313" key="6">
    <source>
        <dbReference type="EMBL" id="TCK07355.1"/>
    </source>
</evidence>
<comment type="cofactor">
    <cofactor evidence="1">
        <name>Mg(2+)</name>
        <dbReference type="ChEBI" id="CHEBI:18420"/>
    </cofactor>
</comment>
<comment type="catalytic activity">
    <reaction evidence="3">
        <text>2 GTP = 3',3'-c-di-GMP + 2 diphosphate</text>
        <dbReference type="Rhea" id="RHEA:24898"/>
        <dbReference type="ChEBI" id="CHEBI:33019"/>
        <dbReference type="ChEBI" id="CHEBI:37565"/>
        <dbReference type="ChEBI" id="CHEBI:58805"/>
        <dbReference type="EC" id="2.7.7.65"/>
    </reaction>
</comment>
<dbReference type="InterPro" id="IPR043128">
    <property type="entry name" value="Rev_trsase/Diguanyl_cyclase"/>
</dbReference>
<evidence type="ECO:0000256" key="4">
    <source>
        <dbReference type="SAM" id="Phobius"/>
    </source>
</evidence>
<dbReference type="EC" id="2.7.7.65" evidence="2"/>
<dbReference type="PANTHER" id="PTHR45138">
    <property type="entry name" value="REGULATORY COMPONENTS OF SENSORY TRANSDUCTION SYSTEM"/>
    <property type="match status" value="1"/>
</dbReference>
<feature type="transmembrane region" description="Helical" evidence="4">
    <location>
        <begin position="282"/>
        <end position="307"/>
    </location>
</feature>
<accession>A0A4R1GKC4</accession>